<name>A0A383BXD1_9ZZZZ</name>
<organism evidence="1">
    <name type="scientific">marine metagenome</name>
    <dbReference type="NCBI Taxonomy" id="408172"/>
    <lineage>
        <taxon>unclassified sequences</taxon>
        <taxon>metagenomes</taxon>
        <taxon>ecological metagenomes</taxon>
    </lineage>
</organism>
<reference evidence="1" key="1">
    <citation type="submission" date="2018-05" db="EMBL/GenBank/DDBJ databases">
        <authorList>
            <person name="Lanie J.A."/>
            <person name="Ng W.-L."/>
            <person name="Kazmierczak K.M."/>
            <person name="Andrzejewski T.M."/>
            <person name="Davidsen T.M."/>
            <person name="Wayne K.J."/>
            <person name="Tettelin H."/>
            <person name="Glass J.I."/>
            <person name="Rusch D."/>
            <person name="Podicherti R."/>
            <person name="Tsui H.-C.T."/>
            <person name="Winkler M.E."/>
        </authorList>
    </citation>
    <scope>NUCLEOTIDE SEQUENCE</scope>
</reference>
<sequence>MESYLQFKPDTIAKLNSLLDANAAWPMALILKGYLLKMGSDPRFAP</sequence>
<feature type="non-terminal residue" evidence="1">
    <location>
        <position position="46"/>
    </location>
</feature>
<dbReference type="AlphaFoldDB" id="A0A383BXD1"/>
<dbReference type="EMBL" id="UINC01204009">
    <property type="protein sequence ID" value="SVE24531.1"/>
    <property type="molecule type" value="Genomic_DNA"/>
</dbReference>
<gene>
    <name evidence="1" type="ORF">METZ01_LOCUS477385</name>
</gene>
<protein>
    <submittedName>
        <fullName evidence="1">Uncharacterized protein</fullName>
    </submittedName>
</protein>
<evidence type="ECO:0000313" key="1">
    <source>
        <dbReference type="EMBL" id="SVE24531.1"/>
    </source>
</evidence>
<accession>A0A383BXD1</accession>
<proteinExistence type="predicted"/>